<feature type="compositionally biased region" description="Polar residues" evidence="1">
    <location>
        <begin position="150"/>
        <end position="166"/>
    </location>
</feature>
<feature type="compositionally biased region" description="Acidic residues" evidence="1">
    <location>
        <begin position="222"/>
        <end position="237"/>
    </location>
</feature>
<feature type="compositionally biased region" description="Basic and acidic residues" evidence="1">
    <location>
        <begin position="168"/>
        <end position="179"/>
    </location>
</feature>
<reference evidence="2" key="1">
    <citation type="submission" date="2019-03" db="EMBL/GenBank/DDBJ databases">
        <title>Improved annotation for the trematode Fasciola hepatica.</title>
        <authorList>
            <person name="Choi Y.-J."/>
            <person name="Martin J."/>
            <person name="Mitreva M."/>
        </authorList>
    </citation>
    <scope>NUCLEOTIDE SEQUENCE [LARGE SCALE GENOMIC DNA]</scope>
</reference>
<proteinExistence type="predicted"/>
<sequence>MSIFYTFVFVRPTNTLLVKVREPSGPMQPQLWRLRGLANSDELVQLDLLLGFPDNSTKIPPLWTSDRNHKQTRTMKLANMTKCHQRYVLVNDVDCPEQYPKNRKKSGKLSGYTDLSEKSEDSDDLNALYGVDDESTVTLVSKSKGKSTKSNRTTPMDQPSGTNNVISKDFHKRSEPARADEEESNDSGFGHEAALKWPEVKDDTLVCAAPDEVTDFELSGSGDDEEEGEEEVDEEDIDMGHGA</sequence>
<evidence type="ECO:0000313" key="2">
    <source>
        <dbReference type="EMBL" id="THD18309.1"/>
    </source>
</evidence>
<dbReference type="EMBL" id="JXXN02015029">
    <property type="protein sequence ID" value="THD18309.1"/>
    <property type="molecule type" value="Genomic_DNA"/>
</dbReference>
<gene>
    <name evidence="2" type="ORF">D915_009694</name>
</gene>
<dbReference type="Proteomes" id="UP000230066">
    <property type="component" value="Unassembled WGS sequence"/>
</dbReference>
<keyword evidence="3" id="KW-1185">Reference proteome</keyword>
<accession>A0A4E0QUH5</accession>
<dbReference type="AlphaFoldDB" id="A0A4E0QUH5"/>
<name>A0A4E0QUH5_FASHE</name>
<evidence type="ECO:0000256" key="1">
    <source>
        <dbReference type="SAM" id="MobiDB-lite"/>
    </source>
</evidence>
<protein>
    <submittedName>
        <fullName evidence="2">Uncharacterized protein</fullName>
    </submittedName>
</protein>
<organism evidence="2 3">
    <name type="scientific">Fasciola hepatica</name>
    <name type="common">Liver fluke</name>
    <dbReference type="NCBI Taxonomy" id="6192"/>
    <lineage>
        <taxon>Eukaryota</taxon>
        <taxon>Metazoa</taxon>
        <taxon>Spiralia</taxon>
        <taxon>Lophotrochozoa</taxon>
        <taxon>Platyhelminthes</taxon>
        <taxon>Trematoda</taxon>
        <taxon>Digenea</taxon>
        <taxon>Plagiorchiida</taxon>
        <taxon>Echinostomata</taxon>
        <taxon>Echinostomatoidea</taxon>
        <taxon>Fasciolidae</taxon>
        <taxon>Fasciola</taxon>
    </lineage>
</organism>
<feature type="region of interest" description="Disordered" evidence="1">
    <location>
        <begin position="96"/>
        <end position="126"/>
    </location>
</feature>
<feature type="region of interest" description="Disordered" evidence="1">
    <location>
        <begin position="138"/>
        <end position="243"/>
    </location>
</feature>
<comment type="caution">
    <text evidence="2">The sequence shown here is derived from an EMBL/GenBank/DDBJ whole genome shotgun (WGS) entry which is preliminary data.</text>
</comment>
<evidence type="ECO:0000313" key="3">
    <source>
        <dbReference type="Proteomes" id="UP000230066"/>
    </source>
</evidence>